<dbReference type="EMBL" id="CP017630">
    <property type="protein sequence ID" value="AOW31557.1"/>
    <property type="molecule type" value="Genomic_DNA"/>
</dbReference>
<dbReference type="SUPFAM" id="SSF50044">
    <property type="entry name" value="SH3-domain"/>
    <property type="match status" value="1"/>
</dbReference>
<dbReference type="SMART" id="SM00326">
    <property type="entry name" value="SH3"/>
    <property type="match status" value="1"/>
</dbReference>
<dbReference type="RefSeq" id="XP_716417.1">
    <property type="nucleotide sequence ID" value="XM_711324.1"/>
</dbReference>
<evidence type="ECO:0000313" key="17">
    <source>
        <dbReference type="EMBL" id="AOW31557.1"/>
    </source>
</evidence>
<dbReference type="Pfam" id="PF04088">
    <property type="entry name" value="Peroxin-13_N"/>
    <property type="match status" value="1"/>
</dbReference>
<keyword evidence="3" id="KW-0813">Transport</keyword>
<sequence>MSSSQPRTKPWEVSQGKSAASTTEPLTSNIPPSSLSNSSTTATAQGQPQSQIQPPSVPELPTSLSSDLNTMAESSPYGGYGNSSMNRYGTTGGYGSSMYGGGYGSSMYGNSMYGGGYGSSMYGGGYGGYGSGYGGYGSYGSGMYGGGMYGNNPSMMGQGGLGEGTQATFQLIESIIGAVGGFAQMLEATYMATHSSFFTMVNLAEQFGNLKNALGSILGIFALIKFVKKIFYKITGRVYNYGINASEFTKFEKNQKKLEENLRRNQSGQKPRISLKPLVLFLVAAVGFPYLLSKAIKLIEEKNQRPPPVPSKIQFARALYEFNPQNPQVEAPLEPKEIVAILDSRDNWLRIRKRSGTMGWVPSNYVEVIDT</sequence>
<dbReference type="InterPro" id="IPR036028">
    <property type="entry name" value="SH3-like_dom_sf"/>
</dbReference>
<dbReference type="OrthoDB" id="10037838at2759"/>
<keyword evidence="2 13" id="KW-0728">SH3 domain</keyword>
<evidence type="ECO:0000256" key="1">
    <source>
        <dbReference type="ARBA" id="ARBA00006033"/>
    </source>
</evidence>
<dbReference type="InterPro" id="IPR001452">
    <property type="entry name" value="SH3_domain"/>
</dbReference>
<gene>
    <name evidence="16 17" type="primary">PEX13</name>
    <name evidence="17" type="ordered locus">CAALFM_CR08870WA</name>
    <name evidence="16" type="ordered locus">orf19.7282</name>
</gene>
<evidence type="ECO:0000256" key="4">
    <source>
        <dbReference type="ARBA" id="ARBA00022692"/>
    </source>
</evidence>
<keyword evidence="9" id="KW-0576">Peroxisome</keyword>
<dbReference type="GO" id="GO:0008320">
    <property type="term" value="F:protein transmembrane transporter activity"/>
    <property type="evidence" value="ECO:0007669"/>
    <property type="project" value="EnsemblFungi"/>
</dbReference>
<organism evidence="17 18">
    <name type="scientific">Candida albicans (strain SC5314 / ATCC MYA-2876)</name>
    <name type="common">Yeast</name>
    <dbReference type="NCBI Taxonomy" id="237561"/>
    <lineage>
        <taxon>Eukaryota</taxon>
        <taxon>Fungi</taxon>
        <taxon>Dikarya</taxon>
        <taxon>Ascomycota</taxon>
        <taxon>Saccharomycotina</taxon>
        <taxon>Pichiomycetes</taxon>
        <taxon>Debaryomycetaceae</taxon>
        <taxon>Candida/Lodderomyces clade</taxon>
        <taxon>Candida</taxon>
    </lineage>
</organism>
<dbReference type="eggNOG" id="KOG3875">
    <property type="taxonomic scope" value="Eukaryota"/>
</dbReference>
<evidence type="ECO:0000256" key="12">
    <source>
        <dbReference type="ARBA" id="ARBA00046271"/>
    </source>
</evidence>
<dbReference type="OMA" id="EGWFPKK"/>
<feature type="compositionally biased region" description="Polar residues" evidence="14">
    <location>
        <begin position="62"/>
        <end position="73"/>
    </location>
</feature>
<keyword evidence="8" id="KW-0472">Membrane</keyword>
<dbReference type="PANTHER" id="PTHR19332:SF1">
    <property type="entry name" value="PEROXISOMAL MEMBRANE PROTEIN PEX13"/>
    <property type="match status" value="1"/>
</dbReference>
<protein>
    <recommendedName>
        <fullName evidence="11">Peroxisomal membrane protein PEX13</fullName>
    </recommendedName>
    <alternativeName>
        <fullName evidence="10">Peroxin-13</fullName>
    </alternativeName>
</protein>
<dbReference type="PANTHER" id="PTHR19332">
    <property type="entry name" value="PEROXISOMAL MEMBRANE PROTEIN PEX13"/>
    <property type="match status" value="1"/>
</dbReference>
<dbReference type="PROSITE" id="PS50002">
    <property type="entry name" value="SH3"/>
    <property type="match status" value="1"/>
</dbReference>
<dbReference type="VEuPathDB" id="FungiDB:CR_08870W_A"/>
<feature type="domain" description="SH3" evidence="15">
    <location>
        <begin position="311"/>
        <end position="371"/>
    </location>
</feature>
<dbReference type="GO" id="GO:0005778">
    <property type="term" value="C:peroxisomal membrane"/>
    <property type="evidence" value="ECO:0000266"/>
    <property type="project" value="CGD"/>
</dbReference>
<comment type="similarity">
    <text evidence="1">Belongs to the peroxin-13 family.</text>
</comment>
<evidence type="ECO:0000256" key="13">
    <source>
        <dbReference type="PROSITE-ProRule" id="PRU00192"/>
    </source>
</evidence>
<dbReference type="STRING" id="237561.A0A1D8PTW0"/>
<evidence type="ECO:0000259" key="15">
    <source>
        <dbReference type="PROSITE" id="PS50002"/>
    </source>
</evidence>
<name>A0A1D8PTW0_CANAL</name>
<dbReference type="AlphaFoldDB" id="A0A1D8PTW0"/>
<keyword evidence="4" id="KW-0812">Transmembrane</keyword>
<evidence type="ECO:0000256" key="5">
    <source>
        <dbReference type="ARBA" id="ARBA00022927"/>
    </source>
</evidence>
<proteinExistence type="inferred from homology"/>
<dbReference type="GO" id="GO:0016558">
    <property type="term" value="P:protein import into peroxisome matrix"/>
    <property type="evidence" value="ECO:0000315"/>
    <property type="project" value="CGD"/>
</dbReference>
<dbReference type="GO" id="GO:0006631">
    <property type="term" value="P:fatty acid metabolic process"/>
    <property type="evidence" value="ECO:0000266"/>
    <property type="project" value="CGD"/>
</dbReference>
<evidence type="ECO:0000256" key="6">
    <source>
        <dbReference type="ARBA" id="ARBA00022989"/>
    </source>
</evidence>
<dbReference type="CGD" id="CAL0000182663">
    <property type="gene designation" value="PEX13"/>
</dbReference>
<dbReference type="GO" id="GO:0016560">
    <property type="term" value="P:protein import into peroxisome matrix, docking"/>
    <property type="evidence" value="ECO:0000266"/>
    <property type="project" value="CGD"/>
</dbReference>
<dbReference type="GO" id="GO:0006625">
    <property type="term" value="P:protein targeting to peroxisome"/>
    <property type="evidence" value="ECO:0000266"/>
    <property type="project" value="CGD"/>
</dbReference>
<comment type="subcellular location">
    <subcellularLocation>
        <location evidence="12">Peroxisome membrane</location>
    </subcellularLocation>
</comment>
<evidence type="ECO:0000256" key="8">
    <source>
        <dbReference type="ARBA" id="ARBA00023136"/>
    </source>
</evidence>
<dbReference type="InterPro" id="IPR035463">
    <property type="entry name" value="Pex13"/>
</dbReference>
<keyword evidence="18" id="KW-1185">Reference proteome</keyword>
<dbReference type="SMR" id="A0A1D8PTW0"/>
<keyword evidence="6" id="KW-1133">Transmembrane helix</keyword>
<feature type="region of interest" description="Disordered" evidence="14">
    <location>
        <begin position="1"/>
        <end position="83"/>
    </location>
</feature>
<dbReference type="InterPro" id="IPR007223">
    <property type="entry name" value="Peroxin-13_N"/>
</dbReference>
<keyword evidence="5" id="KW-0653">Protein transport</keyword>
<dbReference type="Proteomes" id="UP000000559">
    <property type="component" value="Chromosome R"/>
</dbReference>
<feature type="compositionally biased region" description="Low complexity" evidence="14">
    <location>
        <begin position="26"/>
        <end position="54"/>
    </location>
</feature>
<evidence type="ECO:0000313" key="18">
    <source>
        <dbReference type="Proteomes" id="UP000000559"/>
    </source>
</evidence>
<dbReference type="GO" id="GO:0030447">
    <property type="term" value="P:filamentous growth"/>
    <property type="evidence" value="ECO:0007669"/>
    <property type="project" value="UniProtKB-ARBA"/>
</dbReference>
<dbReference type="Pfam" id="PF00018">
    <property type="entry name" value="SH3_1"/>
    <property type="match status" value="1"/>
</dbReference>
<dbReference type="Gene3D" id="2.30.30.40">
    <property type="entry name" value="SH3 Domains"/>
    <property type="match status" value="1"/>
</dbReference>
<evidence type="ECO:0000256" key="7">
    <source>
        <dbReference type="ARBA" id="ARBA00023010"/>
    </source>
</evidence>
<dbReference type="GO" id="GO:0030674">
    <property type="term" value="F:protein-macromolecule adaptor activity"/>
    <property type="evidence" value="ECO:0000266"/>
    <property type="project" value="CGD"/>
</dbReference>
<evidence type="ECO:0000256" key="3">
    <source>
        <dbReference type="ARBA" id="ARBA00022448"/>
    </source>
</evidence>
<evidence type="ECO:0000256" key="11">
    <source>
        <dbReference type="ARBA" id="ARBA00034535"/>
    </source>
</evidence>
<dbReference type="KEGG" id="cal:CAALFM_CR08870WA"/>
<dbReference type="GeneID" id="3641877"/>
<reference evidence="17 18" key="3">
    <citation type="journal article" date="2013" name="Genome Biol.">
        <title>Assembly of a phased diploid Candida albicans genome facilitates allele-specific measurements and provides a simple model for repeat and indel structure.</title>
        <authorList>
            <person name="Muzzey D."/>
            <person name="Schwartz K."/>
            <person name="Weissman J.S."/>
            <person name="Sherlock G."/>
        </authorList>
    </citation>
    <scope>NUCLEOTIDE SEQUENCE [LARGE SCALE GENOMIC DNA]</scope>
    <source>
        <strain evidence="18">SC5314 / ATCC MYA-2876</strain>
    </source>
</reference>
<evidence type="ECO:0000256" key="14">
    <source>
        <dbReference type="SAM" id="MobiDB-lite"/>
    </source>
</evidence>
<evidence type="ECO:0000313" key="16">
    <source>
        <dbReference type="CGD" id="CAL0000182663"/>
    </source>
</evidence>
<accession>A0A1D8PTW0</accession>
<feature type="compositionally biased region" description="Polar residues" evidence="14">
    <location>
        <begin position="15"/>
        <end position="25"/>
    </location>
</feature>
<dbReference type="InParanoid" id="A0A1D8PTW0"/>
<evidence type="ECO:0000256" key="2">
    <source>
        <dbReference type="ARBA" id="ARBA00022443"/>
    </source>
</evidence>
<dbReference type="GO" id="GO:1990429">
    <property type="term" value="C:peroxisomal importomer complex"/>
    <property type="evidence" value="ECO:0000318"/>
    <property type="project" value="GO_Central"/>
</dbReference>
<evidence type="ECO:0000256" key="10">
    <source>
        <dbReference type="ARBA" id="ARBA00029693"/>
    </source>
</evidence>
<keyword evidence="7" id="KW-0811">Translocation</keyword>
<evidence type="ECO:0000256" key="9">
    <source>
        <dbReference type="ARBA" id="ARBA00023140"/>
    </source>
</evidence>
<dbReference type="FunCoup" id="A0A1D8PTW0">
    <property type="interactions" value="182"/>
</dbReference>
<reference evidence="17 18" key="2">
    <citation type="journal article" date="2007" name="Genome Biol.">
        <title>Assembly of the Candida albicans genome into sixteen supercontigs aligned on the eight chromosomes.</title>
        <authorList>
            <person name="van het Hoog M."/>
            <person name="Rast T.J."/>
            <person name="Martchenko M."/>
            <person name="Grindle S."/>
            <person name="Dignard D."/>
            <person name="Hogues H."/>
            <person name="Cuomo C."/>
            <person name="Berriman M."/>
            <person name="Scherer S."/>
            <person name="Magee B.B."/>
            <person name="Whiteway M."/>
            <person name="Chibana H."/>
            <person name="Nantel A."/>
            <person name="Magee P.T."/>
        </authorList>
    </citation>
    <scope>GENOME REANNOTATION</scope>
    <source>
        <strain evidence="18">SC5314 / ATCC MYA-2876</strain>
    </source>
</reference>
<reference evidence="17 18" key="1">
    <citation type="journal article" date="2004" name="Proc. Natl. Acad. Sci. U.S.A.">
        <title>The diploid genome sequence of Candida albicans.</title>
        <authorList>
            <person name="Jones T."/>
            <person name="Federspiel N.A."/>
            <person name="Chibana H."/>
            <person name="Dungan J."/>
            <person name="Kalman S."/>
            <person name="Magee B.B."/>
            <person name="Newport G."/>
            <person name="Thorstenson Y.R."/>
            <person name="Agabian N."/>
            <person name="Magee P.T."/>
            <person name="Davis R.W."/>
            <person name="Scherer S."/>
        </authorList>
    </citation>
    <scope>NUCLEOTIDE SEQUENCE [LARGE SCALE GENOMIC DNA]</scope>
    <source>
        <strain evidence="18">SC5314 / ATCC MYA-2876</strain>
    </source>
</reference>